<feature type="domain" description="Helicase ATP-binding" evidence="7">
    <location>
        <begin position="119"/>
        <end position="300"/>
    </location>
</feature>
<dbReference type="PROSITE" id="PS51192">
    <property type="entry name" value="HELICASE_ATP_BIND_1"/>
    <property type="match status" value="1"/>
</dbReference>
<dbReference type="PROSITE" id="PS51195">
    <property type="entry name" value="Q_MOTIF"/>
    <property type="match status" value="1"/>
</dbReference>
<evidence type="ECO:0000259" key="9">
    <source>
        <dbReference type="PROSITE" id="PS51195"/>
    </source>
</evidence>
<dbReference type="InterPro" id="IPR011545">
    <property type="entry name" value="DEAD/DEAH_box_helicase_dom"/>
</dbReference>
<keyword evidence="11" id="KW-1185">Reference proteome</keyword>
<feature type="domain" description="Helicase C-terminal" evidence="8">
    <location>
        <begin position="331"/>
        <end position="479"/>
    </location>
</feature>
<dbReference type="InterPro" id="IPR044742">
    <property type="entry name" value="DEAD/DEAH_RhlB"/>
</dbReference>
<dbReference type="CDD" id="cd00268">
    <property type="entry name" value="DEADc"/>
    <property type="match status" value="1"/>
</dbReference>
<dbReference type="PROSITE" id="PS51194">
    <property type="entry name" value="HELICASE_CTER"/>
    <property type="match status" value="1"/>
</dbReference>
<name>A0A5B8MLI1_9CHLO</name>
<evidence type="ECO:0000256" key="4">
    <source>
        <dbReference type="ARBA" id="ARBA00022840"/>
    </source>
</evidence>
<dbReference type="AlphaFoldDB" id="A0A5B8MLI1"/>
<dbReference type="InterPro" id="IPR014014">
    <property type="entry name" value="RNA_helicase_DEAD_Q_motif"/>
</dbReference>
<dbReference type="GO" id="GO:0005524">
    <property type="term" value="F:ATP binding"/>
    <property type="evidence" value="ECO:0007669"/>
    <property type="project" value="UniProtKB-KW"/>
</dbReference>
<evidence type="ECO:0000256" key="3">
    <source>
        <dbReference type="ARBA" id="ARBA00022806"/>
    </source>
</evidence>
<evidence type="ECO:0000313" key="11">
    <source>
        <dbReference type="Proteomes" id="UP000316726"/>
    </source>
</evidence>
<keyword evidence="3 10" id="KW-0347">Helicase</keyword>
<evidence type="ECO:0000256" key="6">
    <source>
        <dbReference type="SAM" id="MobiDB-lite"/>
    </source>
</evidence>
<evidence type="ECO:0000256" key="1">
    <source>
        <dbReference type="ARBA" id="ARBA00022741"/>
    </source>
</evidence>
<gene>
    <name evidence="10" type="ORF">A3770_05p40160</name>
</gene>
<dbReference type="Gene3D" id="3.40.50.300">
    <property type="entry name" value="P-loop containing nucleotide triphosphate hydrolases"/>
    <property type="match status" value="2"/>
</dbReference>
<evidence type="ECO:0000313" key="10">
    <source>
        <dbReference type="EMBL" id="QDZ21498.1"/>
    </source>
</evidence>
<dbReference type="EMBL" id="CP031038">
    <property type="protein sequence ID" value="QDZ21498.1"/>
    <property type="molecule type" value="Genomic_DNA"/>
</dbReference>
<proteinExistence type="predicted"/>
<dbReference type="STRING" id="1764295.A0A5B8MLI1"/>
<dbReference type="CDD" id="cd18787">
    <property type="entry name" value="SF2_C_DEAD"/>
    <property type="match status" value="1"/>
</dbReference>
<evidence type="ECO:0000256" key="2">
    <source>
        <dbReference type="ARBA" id="ARBA00022801"/>
    </source>
</evidence>
<feature type="short sequence motif" description="Q motif" evidence="5">
    <location>
        <begin position="79"/>
        <end position="107"/>
    </location>
</feature>
<feature type="domain" description="DEAD-box RNA helicase Q" evidence="9">
    <location>
        <begin position="79"/>
        <end position="107"/>
    </location>
</feature>
<dbReference type="GO" id="GO:0016787">
    <property type="term" value="F:hydrolase activity"/>
    <property type="evidence" value="ECO:0007669"/>
    <property type="project" value="UniProtKB-KW"/>
</dbReference>
<organism evidence="10 11">
    <name type="scientific">Chloropicon primus</name>
    <dbReference type="NCBI Taxonomy" id="1764295"/>
    <lineage>
        <taxon>Eukaryota</taxon>
        <taxon>Viridiplantae</taxon>
        <taxon>Chlorophyta</taxon>
        <taxon>Chloropicophyceae</taxon>
        <taxon>Chloropicales</taxon>
        <taxon>Chloropicaceae</taxon>
        <taxon>Chloropicon</taxon>
    </lineage>
</organism>
<dbReference type="GO" id="GO:0003724">
    <property type="term" value="F:RNA helicase activity"/>
    <property type="evidence" value="ECO:0007669"/>
    <property type="project" value="InterPro"/>
</dbReference>
<evidence type="ECO:0000259" key="8">
    <source>
        <dbReference type="PROSITE" id="PS51194"/>
    </source>
</evidence>
<dbReference type="Proteomes" id="UP000316726">
    <property type="component" value="Chromosome 5"/>
</dbReference>
<evidence type="ECO:0000259" key="7">
    <source>
        <dbReference type="PROSITE" id="PS51192"/>
    </source>
</evidence>
<accession>A0A5B8MLI1</accession>
<dbReference type="Pfam" id="PF00271">
    <property type="entry name" value="Helicase_C"/>
    <property type="match status" value="1"/>
</dbReference>
<dbReference type="OrthoDB" id="10256233at2759"/>
<dbReference type="SMART" id="SM00490">
    <property type="entry name" value="HELICc"/>
    <property type="match status" value="1"/>
</dbReference>
<dbReference type="InterPro" id="IPR014001">
    <property type="entry name" value="Helicase_ATP-bd"/>
</dbReference>
<dbReference type="SUPFAM" id="SSF52540">
    <property type="entry name" value="P-loop containing nucleoside triphosphate hydrolases"/>
    <property type="match status" value="1"/>
</dbReference>
<sequence>MRVGMLWRDVRGKMRRFAGVGQGGLRVRSFWDGNRKGHPVSGGRREYAACSKPRPAGVSWKATMRDEGQATGTSDLGPSSFESLGLNSGIIDALDEIGLDSPSEIQRLGIESILRGGGKMDALGQNGILLASQTGSGKTLAYLLPIVHQLKQWEDFQGRGKPKRPRCIVVAPTQELVEQIHGVAKSLGHVVKFSSTMVSARAKIGQQKKSMEKPMDVLIGTPNRILRLNREGFVWFGDARYLVLDEADLLLGDDYAKEVTALVTPVVTKEERAKVVMVTASATKRVRKFLQTELSGGLEMETTGLHKAVSSAKHHFINQGQNDKLELLEQTILPHISDLKSDMHGLVFCNTLDSCRAVEHYLQNNDYRAFCLHGSVPSATRKGVIGSFLESDSGILITTDLAARGLDFGGKVKYVVNFDFPHNKVDYLHRTGRTARAGMKGKVYSLVRGRDRRLAREIELAVSKRETIDEKPLHRARVERSAKLFKGKRLASKSDPTRRSGRRRDF</sequence>
<keyword evidence="2" id="KW-0378">Hydrolase</keyword>
<protein>
    <submittedName>
        <fullName evidence="10">DEAD-box ATP-dependent RNA helicase</fullName>
    </submittedName>
</protein>
<keyword evidence="4" id="KW-0067">ATP-binding</keyword>
<reference evidence="10 11" key="1">
    <citation type="submission" date="2018-07" db="EMBL/GenBank/DDBJ databases">
        <title>The complete nuclear genome of the prasinophyte Chloropicon primus (CCMP1205).</title>
        <authorList>
            <person name="Pombert J.-F."/>
            <person name="Otis C."/>
            <person name="Turmel M."/>
            <person name="Lemieux C."/>
        </authorList>
    </citation>
    <scope>NUCLEOTIDE SEQUENCE [LARGE SCALE GENOMIC DNA]</scope>
    <source>
        <strain evidence="10 11">CCMP1205</strain>
    </source>
</reference>
<keyword evidence="1" id="KW-0547">Nucleotide-binding</keyword>
<dbReference type="InterPro" id="IPR001650">
    <property type="entry name" value="Helicase_C-like"/>
</dbReference>
<dbReference type="GO" id="GO:0003676">
    <property type="term" value="F:nucleic acid binding"/>
    <property type="evidence" value="ECO:0007669"/>
    <property type="project" value="InterPro"/>
</dbReference>
<dbReference type="PANTHER" id="PTHR47960">
    <property type="entry name" value="DEAD-BOX ATP-DEPENDENT RNA HELICASE 50"/>
    <property type="match status" value="1"/>
</dbReference>
<feature type="region of interest" description="Disordered" evidence="6">
    <location>
        <begin position="485"/>
        <end position="506"/>
    </location>
</feature>
<dbReference type="InterPro" id="IPR027417">
    <property type="entry name" value="P-loop_NTPase"/>
</dbReference>
<dbReference type="SMART" id="SM00487">
    <property type="entry name" value="DEXDc"/>
    <property type="match status" value="1"/>
</dbReference>
<dbReference type="Pfam" id="PF00270">
    <property type="entry name" value="DEAD"/>
    <property type="match status" value="1"/>
</dbReference>
<feature type="compositionally biased region" description="Basic and acidic residues" evidence="6">
    <location>
        <begin position="495"/>
        <end position="506"/>
    </location>
</feature>
<evidence type="ECO:0000256" key="5">
    <source>
        <dbReference type="PROSITE-ProRule" id="PRU00552"/>
    </source>
</evidence>